<evidence type="ECO:0000256" key="2">
    <source>
        <dbReference type="SAM" id="MobiDB-lite"/>
    </source>
</evidence>
<organism evidence="4 5">
    <name type="scientific">Cytospora chrysosperma</name>
    <name type="common">Cytospora canker fungus</name>
    <name type="synonym">Sphaeria chrysosperma</name>
    <dbReference type="NCBI Taxonomy" id="252740"/>
    <lineage>
        <taxon>Eukaryota</taxon>
        <taxon>Fungi</taxon>
        <taxon>Dikarya</taxon>
        <taxon>Ascomycota</taxon>
        <taxon>Pezizomycotina</taxon>
        <taxon>Sordariomycetes</taxon>
        <taxon>Sordariomycetidae</taxon>
        <taxon>Diaporthales</taxon>
        <taxon>Cytosporaceae</taxon>
        <taxon>Cytospora</taxon>
    </lineage>
</organism>
<feature type="compositionally biased region" description="Basic and acidic residues" evidence="2">
    <location>
        <begin position="662"/>
        <end position="673"/>
    </location>
</feature>
<keyword evidence="3" id="KW-1133">Transmembrane helix</keyword>
<feature type="compositionally biased region" description="Low complexity" evidence="2">
    <location>
        <begin position="515"/>
        <end position="539"/>
    </location>
</feature>
<feature type="compositionally biased region" description="Polar residues" evidence="2">
    <location>
        <begin position="677"/>
        <end position="686"/>
    </location>
</feature>
<protein>
    <submittedName>
        <fullName evidence="4">Uncharacterized protein</fullName>
    </submittedName>
</protein>
<dbReference type="Proteomes" id="UP000284375">
    <property type="component" value="Unassembled WGS sequence"/>
</dbReference>
<feature type="region of interest" description="Disordered" evidence="2">
    <location>
        <begin position="662"/>
        <end position="691"/>
    </location>
</feature>
<feature type="compositionally biased region" description="Polar residues" evidence="2">
    <location>
        <begin position="82"/>
        <end position="92"/>
    </location>
</feature>
<gene>
    <name evidence="4" type="ORF">VSDG_09584</name>
</gene>
<keyword evidence="5" id="KW-1185">Reference proteome</keyword>
<feature type="transmembrane region" description="Helical" evidence="3">
    <location>
        <begin position="936"/>
        <end position="959"/>
    </location>
</feature>
<comment type="caution">
    <text evidence="4">The sequence shown here is derived from an EMBL/GenBank/DDBJ whole genome shotgun (WGS) entry which is preliminary data.</text>
</comment>
<feature type="compositionally biased region" description="Polar residues" evidence="2">
    <location>
        <begin position="839"/>
        <end position="869"/>
    </location>
</feature>
<keyword evidence="3" id="KW-0472">Membrane</keyword>
<proteinExistence type="predicted"/>
<dbReference type="EMBL" id="LJZO01000075">
    <property type="protein sequence ID" value="ROV87794.1"/>
    <property type="molecule type" value="Genomic_DNA"/>
</dbReference>
<accession>A0A423VA93</accession>
<keyword evidence="3" id="KW-0812">Transmembrane</keyword>
<evidence type="ECO:0000313" key="4">
    <source>
        <dbReference type="EMBL" id="ROV87794.1"/>
    </source>
</evidence>
<evidence type="ECO:0000256" key="3">
    <source>
        <dbReference type="SAM" id="Phobius"/>
    </source>
</evidence>
<evidence type="ECO:0000313" key="5">
    <source>
        <dbReference type="Proteomes" id="UP000284375"/>
    </source>
</evidence>
<evidence type="ECO:0000256" key="1">
    <source>
        <dbReference type="SAM" id="Coils"/>
    </source>
</evidence>
<name>A0A423VA93_CYTCH</name>
<keyword evidence="1" id="KW-0175">Coiled coil</keyword>
<feature type="compositionally biased region" description="Basic and acidic residues" evidence="2">
    <location>
        <begin position="234"/>
        <end position="246"/>
    </location>
</feature>
<feature type="compositionally biased region" description="Polar residues" evidence="2">
    <location>
        <begin position="29"/>
        <end position="47"/>
    </location>
</feature>
<feature type="region of interest" description="Disordered" evidence="2">
    <location>
        <begin position="506"/>
        <end position="539"/>
    </location>
</feature>
<reference evidence="4 5" key="1">
    <citation type="submission" date="2015-09" db="EMBL/GenBank/DDBJ databases">
        <title>Host preference determinants of Valsa canker pathogens revealed by comparative genomics.</title>
        <authorList>
            <person name="Yin Z."/>
            <person name="Huang L."/>
        </authorList>
    </citation>
    <scope>NUCLEOTIDE SEQUENCE [LARGE SCALE GENOMIC DNA]</scope>
    <source>
        <strain evidence="4 5">YSFL</strain>
    </source>
</reference>
<feature type="region of interest" description="Disordered" evidence="2">
    <location>
        <begin position="1"/>
        <end position="269"/>
    </location>
</feature>
<dbReference type="STRING" id="252740.A0A423VA93"/>
<feature type="region of interest" description="Disordered" evidence="2">
    <location>
        <begin position="837"/>
        <end position="897"/>
    </location>
</feature>
<sequence>MSHPAKGEGDEPSITPSNPRGTFAGGQRQRASTSWTTPAQQLQQVSAPPSGRRRASTRMPTMEPFIEEEEEREEGGLPGTEATVQPPSARNPQPTPTRDDSRRVSFSYSVPSAITPLHTPDEPGTRTPSPRVNPLPAIRNWWSPRSKPAPEQQPDPSPEAASATVGQEEQAAQAVSVSGTPPPHAQGEEAQQPGADEPSEVPPTTEDNTLWEGREVAQWGDHGPGYWDSGEWPAGHDGEVTPHDAQDDSTSAQSGAATPWRTSVRGQDDYNFGDVDFQSSIRARAFDNLLKKVQAEGLFLDEGLFYRIRYFARINEPKIDLEVLDDMNDESTRTLSGWLIDNGRDIPQGLQDRIVSEVTRILGDMRDRIGTLLIEESTYVKVFADDLEVLLKRPSGRTRSLISGVSSALSVPLPEHDFEELDRDHLRSLSKEAVIDFLFTRDMQRQSHINSLHAVCDDYEARMTELEEEIRYIEFENSQQRAAEQDLVQDAINSVIGHITAEDVTPVRDTASQPSSASTKALRTRATTLASASSGRSQSSARSVVSAGVGFAPISAPATAPLSMSEIPPIPIEGLDGPADPIRRQLLEDLRDIWRNEEAEDEMAHRFIRELARSANVAIRPDMEEGSRVDPTALAFATAESITPEQLLARIRRVTMERDRARRAESEAQDQLRSRLAMQQQPSTTPAGLIRRISSVFMRGRQSTSAAVTAPATALPTASLNHPSLVRLLRIVSQMADELSGCSFAASNLAQTMARCGKMDTDKSPVLPALNDLRAIVRTLRIEKPESPTENDLAGGNELWQALYLDDMEGYMILVRRQVARAISTLENCVDEWDRTNKRANNNTRSDARRQSSTITTQAAGVVGSSQQGEADKLDDSAEEWPGVENAPEQAPASVSEPATRISTFRDLLLNDPLLAVLTLVWNTIIFLTIEQLRSVLVIVWFVLSAVWYYVRLALYFVLRFLARQNGNAISQAVSLVDVVPG</sequence>
<feature type="transmembrane region" description="Helical" evidence="3">
    <location>
        <begin position="908"/>
        <end position="930"/>
    </location>
</feature>
<dbReference type="OrthoDB" id="5244683at2759"/>
<feature type="coiled-coil region" evidence="1">
    <location>
        <begin position="449"/>
        <end position="476"/>
    </location>
</feature>
<feature type="compositionally biased region" description="Polar residues" evidence="2">
    <location>
        <begin position="248"/>
        <end position="265"/>
    </location>
</feature>
<dbReference type="AlphaFoldDB" id="A0A423VA93"/>